<sequence>MAEPRQTSTDVVVDIIWRLAAERESFTSDDIRPLLPSGIGPRSIPAAVGKARRDGIVEEVDRVKSVIPERKGSLVPVLRRPGSHLANSDPDSTSGSALGTAGSLTGLASEIVALKDHLNKTGYVCGVEEVATFLLLAASRNWVILSGPSGTGKSSLVRRVAEALDGVFHDIQVKPNWVSSEDSLGYFSEVSQTFVPGVILNALQSAQSDPDRLHFVRLDEMNLASPEYYLAEVLSGGESWQLDELGRPQSDVIQLPPAPLGVSRPQVRIHNNVFMIGTVNVDETTRALSPKVLDRSAVFDLHHVDLFASPAPLEPNNAPEPPALPHIRGLLADRPHSLTALGASNDEIESAALLLSPLGEVGGILGGPIGYRQRDALVTMLALGTRHGLTDVLSPDTILDIGLRSIVLPKWQGSTPASRAALRHALAVLLDIDVPDDASTDSLQAKARLSRFPRSCEKVLAMIHQFNSLGYFSAW</sequence>
<name>A0ABW4P1M9_9NOCA</name>
<dbReference type="SUPFAM" id="SSF52540">
    <property type="entry name" value="P-loop containing nucleoside triphosphate hydrolases"/>
    <property type="match status" value="1"/>
</dbReference>
<evidence type="ECO:0000313" key="3">
    <source>
        <dbReference type="Proteomes" id="UP001597286"/>
    </source>
</evidence>
<dbReference type="RefSeq" id="WP_378484867.1">
    <property type="nucleotide sequence ID" value="NZ_JBHUFB010000009.1"/>
</dbReference>
<dbReference type="Pfam" id="PF07728">
    <property type="entry name" value="AAA_5"/>
    <property type="match status" value="1"/>
</dbReference>
<accession>A0ABW4P1M9</accession>
<proteinExistence type="predicted"/>
<dbReference type="EMBL" id="JBHUFB010000009">
    <property type="protein sequence ID" value="MFD1812360.1"/>
    <property type="molecule type" value="Genomic_DNA"/>
</dbReference>
<dbReference type="Proteomes" id="UP001597286">
    <property type="component" value="Unassembled WGS sequence"/>
</dbReference>
<dbReference type="InterPro" id="IPR011704">
    <property type="entry name" value="ATPase_dyneun-rel_AAA"/>
</dbReference>
<keyword evidence="3" id="KW-1185">Reference proteome</keyword>
<evidence type="ECO:0000313" key="2">
    <source>
        <dbReference type="EMBL" id="MFD1812360.1"/>
    </source>
</evidence>
<feature type="domain" description="ATPase dynein-related AAA" evidence="1">
    <location>
        <begin position="143"/>
        <end position="227"/>
    </location>
</feature>
<evidence type="ECO:0000259" key="1">
    <source>
        <dbReference type="Pfam" id="PF07728"/>
    </source>
</evidence>
<reference evidence="3" key="1">
    <citation type="journal article" date="2019" name="Int. J. Syst. Evol. Microbiol.">
        <title>The Global Catalogue of Microorganisms (GCM) 10K type strain sequencing project: providing services to taxonomists for standard genome sequencing and annotation.</title>
        <authorList>
            <consortium name="The Broad Institute Genomics Platform"/>
            <consortium name="The Broad Institute Genome Sequencing Center for Infectious Disease"/>
            <person name="Wu L."/>
            <person name="Ma J."/>
        </authorList>
    </citation>
    <scope>NUCLEOTIDE SEQUENCE [LARGE SCALE GENOMIC DNA]</scope>
    <source>
        <strain evidence="3">DT72</strain>
    </source>
</reference>
<protein>
    <submittedName>
        <fullName evidence="2">McrB family protein</fullName>
    </submittedName>
</protein>
<gene>
    <name evidence="2" type="ORF">ACFSJG_09070</name>
</gene>
<organism evidence="2 3">
    <name type="scientific">Rhodococcus gannanensis</name>
    <dbReference type="NCBI Taxonomy" id="1960308"/>
    <lineage>
        <taxon>Bacteria</taxon>
        <taxon>Bacillati</taxon>
        <taxon>Actinomycetota</taxon>
        <taxon>Actinomycetes</taxon>
        <taxon>Mycobacteriales</taxon>
        <taxon>Nocardiaceae</taxon>
        <taxon>Rhodococcus</taxon>
    </lineage>
</organism>
<dbReference type="InterPro" id="IPR027417">
    <property type="entry name" value="P-loop_NTPase"/>
</dbReference>
<dbReference type="Gene3D" id="3.40.50.300">
    <property type="entry name" value="P-loop containing nucleotide triphosphate hydrolases"/>
    <property type="match status" value="1"/>
</dbReference>
<comment type="caution">
    <text evidence="2">The sequence shown here is derived from an EMBL/GenBank/DDBJ whole genome shotgun (WGS) entry which is preliminary data.</text>
</comment>